<dbReference type="PANTHER" id="PTHR19959:SF119">
    <property type="entry name" value="FUNGAL LIPASE-LIKE DOMAIN-CONTAINING PROTEIN"/>
    <property type="match status" value="1"/>
</dbReference>
<accession>A0A9P5Y5B6</accession>
<comment type="caution">
    <text evidence="2">The sequence shown here is derived from an EMBL/GenBank/DDBJ whole genome shotgun (WGS) entry which is preliminary data.</text>
</comment>
<evidence type="ECO:0000259" key="1">
    <source>
        <dbReference type="Pfam" id="PF12770"/>
    </source>
</evidence>
<dbReference type="SUPFAM" id="SSF48452">
    <property type="entry name" value="TPR-like"/>
    <property type="match status" value="1"/>
</dbReference>
<reference evidence="2" key="1">
    <citation type="submission" date="2020-11" db="EMBL/GenBank/DDBJ databases">
        <authorList>
            <consortium name="DOE Joint Genome Institute"/>
            <person name="Ahrendt S."/>
            <person name="Riley R."/>
            <person name="Andreopoulos W."/>
            <person name="Labutti K."/>
            <person name="Pangilinan J."/>
            <person name="Ruiz-Duenas F.J."/>
            <person name="Barrasa J.M."/>
            <person name="Sanchez-Garcia M."/>
            <person name="Camarero S."/>
            <person name="Miyauchi S."/>
            <person name="Serrano A."/>
            <person name="Linde D."/>
            <person name="Babiker R."/>
            <person name="Drula E."/>
            <person name="Ayuso-Fernandez I."/>
            <person name="Pacheco R."/>
            <person name="Padilla G."/>
            <person name="Ferreira P."/>
            <person name="Barriuso J."/>
            <person name="Kellner H."/>
            <person name="Castanera R."/>
            <person name="Alfaro M."/>
            <person name="Ramirez L."/>
            <person name="Pisabarro A.G."/>
            <person name="Kuo A."/>
            <person name="Tritt A."/>
            <person name="Lipzen A."/>
            <person name="He G."/>
            <person name="Yan M."/>
            <person name="Ng V."/>
            <person name="Cullen D."/>
            <person name="Martin F."/>
            <person name="Rosso M.-N."/>
            <person name="Henrissat B."/>
            <person name="Hibbett D."/>
            <person name="Martinez A.T."/>
            <person name="Grigoriev I.V."/>
        </authorList>
    </citation>
    <scope>NUCLEOTIDE SEQUENCE</scope>
    <source>
        <strain evidence="2">CBS 247.69</strain>
    </source>
</reference>
<protein>
    <recommendedName>
        <fullName evidence="1">CHAT domain-containing protein</fullName>
    </recommendedName>
</protein>
<evidence type="ECO:0000313" key="3">
    <source>
        <dbReference type="Proteomes" id="UP000807353"/>
    </source>
</evidence>
<evidence type="ECO:0000313" key="2">
    <source>
        <dbReference type="EMBL" id="KAF9463832.1"/>
    </source>
</evidence>
<dbReference type="PANTHER" id="PTHR19959">
    <property type="entry name" value="KINESIN LIGHT CHAIN"/>
    <property type="match status" value="1"/>
</dbReference>
<name>A0A9P5Y5B6_9AGAR</name>
<dbReference type="OrthoDB" id="9991317at2759"/>
<dbReference type="SUPFAM" id="SSF81901">
    <property type="entry name" value="HCP-like"/>
    <property type="match status" value="1"/>
</dbReference>
<dbReference type="Pfam" id="PF13374">
    <property type="entry name" value="TPR_10"/>
    <property type="match status" value="3"/>
</dbReference>
<dbReference type="EMBL" id="MU150259">
    <property type="protein sequence ID" value="KAF9463832.1"/>
    <property type="molecule type" value="Genomic_DNA"/>
</dbReference>
<feature type="domain" description="CHAT" evidence="1">
    <location>
        <begin position="719"/>
        <end position="863"/>
    </location>
</feature>
<dbReference type="InterPro" id="IPR024983">
    <property type="entry name" value="CHAT_dom"/>
</dbReference>
<dbReference type="Proteomes" id="UP000807353">
    <property type="component" value="Unassembled WGS sequence"/>
</dbReference>
<sequence length="871" mass="97566">MKHFFNLGKIYDHSYEITNNQQDLENAIIFYKGGLDSCTDDIQDYLWLLNNLGLALREKYMQLGNLDHLEEAVAYHSKALKLCSPGRPDRPVYLNSMGSTWLTRYKHLGHTEDLEKAIACHEQALDLRPPGHPDRSISLNNLANALQARYQQLGEVNDLDNTIACHEQALDLCPSGHPRRSFSLNNLATALQARYGLLGGSKDLDKAITCHREALDLRPSGHSNKPSSLNNLAGTLDARYKQLGEMQDLEEAIACQEQALDLCPPGHHYKSMTLNNLAGALQTRHEQLGEIQDLEKAITCHEQVLELRPLGHPAGASALTNFAKILQTRYTQLEEVRDLERAIAYNEQALELCPPGHPLRPSSLNNLAGALQTRYGQLGEIQDLEKAITYLEWGLASGPSNHPFKVIILNNLGIALQTRYKQIGELEGLEKAISYHKEAFDLCPSGHPNRALSLNSLGHAFFDRYNTLRNEEYLKKSINYHEEAACTFSSLPDRLEGAKQWAIKSHKYNLNSPISAYSLALDLLQQHLALLPSLKSQQKLIEGSSHLSLDAAACAISIGNPKLAVQLLEQGRSILWSKIQGYRQPFLDLSEDSPHLFNEFQYISKQLESNATSNNTDFTFQRTLSERWVALLQEIRNLDGFQNYLKRTPFDNLKDVSVEGPVIMVNISNFRSDAIILVSGGTPMPVPLHGASPQLLKELVEQLSQAITTSNPTKTTYHVLRQLWEIIIKPVVVQLEQLKVPEKSHIWWCPTSYLCALPLHAAGPYKKGFKSLPDLYISSYTPTLESLIRARSDIIKPPVLALLLVSQPDDTIPQVFEEAQVINNLKVKVNSCSGQSADKQAVLESLQSHSWVHFACHGHVEAQPFDSWFQL</sequence>
<dbReference type="Gene3D" id="1.25.40.10">
    <property type="entry name" value="Tetratricopeptide repeat domain"/>
    <property type="match status" value="4"/>
</dbReference>
<dbReference type="AlphaFoldDB" id="A0A9P5Y5B6"/>
<organism evidence="2 3">
    <name type="scientific">Collybia nuda</name>
    <dbReference type="NCBI Taxonomy" id="64659"/>
    <lineage>
        <taxon>Eukaryota</taxon>
        <taxon>Fungi</taxon>
        <taxon>Dikarya</taxon>
        <taxon>Basidiomycota</taxon>
        <taxon>Agaricomycotina</taxon>
        <taxon>Agaricomycetes</taxon>
        <taxon>Agaricomycetidae</taxon>
        <taxon>Agaricales</taxon>
        <taxon>Tricholomatineae</taxon>
        <taxon>Clitocybaceae</taxon>
        <taxon>Collybia</taxon>
    </lineage>
</organism>
<keyword evidence="3" id="KW-1185">Reference proteome</keyword>
<feature type="non-terminal residue" evidence="2">
    <location>
        <position position="871"/>
    </location>
</feature>
<proteinExistence type="predicted"/>
<dbReference type="Pfam" id="PF12770">
    <property type="entry name" value="CHAT"/>
    <property type="match status" value="1"/>
</dbReference>
<dbReference type="InterPro" id="IPR011990">
    <property type="entry name" value="TPR-like_helical_dom_sf"/>
</dbReference>
<gene>
    <name evidence="2" type="ORF">BDZ94DRAFT_1163316</name>
</gene>